<accession>W7ACY5</accession>
<evidence type="ECO:0000256" key="1">
    <source>
        <dbReference type="SAM" id="MobiDB-lite"/>
    </source>
</evidence>
<feature type="compositionally biased region" description="Basic and acidic residues" evidence="1">
    <location>
        <begin position="83"/>
        <end position="97"/>
    </location>
</feature>
<feature type="region of interest" description="Disordered" evidence="1">
    <location>
        <begin position="400"/>
        <end position="441"/>
    </location>
</feature>
<dbReference type="Proteomes" id="UP000030640">
    <property type="component" value="Unassembled WGS sequence"/>
</dbReference>
<dbReference type="AlphaFoldDB" id="W7ACY5"/>
<name>W7ACY5_9APIC</name>
<dbReference type="EMBL" id="KI965460">
    <property type="protein sequence ID" value="EUD69173.1"/>
    <property type="molecule type" value="Genomic_DNA"/>
</dbReference>
<feature type="region of interest" description="Disordered" evidence="1">
    <location>
        <begin position="33"/>
        <end position="54"/>
    </location>
</feature>
<evidence type="ECO:0000313" key="2">
    <source>
        <dbReference type="EMBL" id="EUD69173.1"/>
    </source>
</evidence>
<organism evidence="2 3">
    <name type="scientific">Plasmodium inui San Antonio 1</name>
    <dbReference type="NCBI Taxonomy" id="1237626"/>
    <lineage>
        <taxon>Eukaryota</taxon>
        <taxon>Sar</taxon>
        <taxon>Alveolata</taxon>
        <taxon>Apicomplexa</taxon>
        <taxon>Aconoidasida</taxon>
        <taxon>Haemosporida</taxon>
        <taxon>Plasmodiidae</taxon>
        <taxon>Plasmodium</taxon>
        <taxon>Plasmodium (Plasmodium)</taxon>
    </lineage>
</organism>
<feature type="compositionally biased region" description="Acidic residues" evidence="1">
    <location>
        <begin position="427"/>
        <end position="441"/>
    </location>
</feature>
<sequence length="441" mass="49846">MEYTPNEEKRTDYFGVITNLLNYFSLGIDDTVNPQVNSPGVQKDGRGATRHRRNSIQQVVYNLKLRRASDLKTSTRFGLDAPAMHDRKGFEKQRQEEDNASTNVHPTKCEQAPNTRDSSVENCLNGSSERRKKKKKKKKNAKNRDNQYTSSFDLSGGEFFQLKEQSGGEDSEVEKRKEERKKKREKGKKKSKKKSKRKEEEEKTKEKTAEADDTGHDAENADHSELDRGIEGKKRNGVCDKTGDGDEPHWEEEAVNMGEDAGGGVCVLEETKKTKKMKSVKKTKKKKARREEMQVDETNSIENDSAENGSADMKPVRRTSEPRNPSNTTKEKHNNVRKRRNTTVSSSFVQPPQSSNSDEPNFLHGVHEAESQKKDFVKAQDKVAINYISDSKKSYISIRSSNRDKDDVIQLPKLNLSTRGGGSSSGEENETTDEGDVLSLH</sequence>
<feature type="compositionally biased region" description="Low complexity" evidence="1">
    <location>
        <begin position="344"/>
        <end position="357"/>
    </location>
</feature>
<feature type="compositionally biased region" description="Polar residues" evidence="1">
    <location>
        <begin position="112"/>
        <end position="127"/>
    </location>
</feature>
<dbReference type="RefSeq" id="XP_008813875.1">
    <property type="nucleotide sequence ID" value="XM_008815653.1"/>
</dbReference>
<feature type="compositionally biased region" description="Basic residues" evidence="1">
    <location>
        <begin position="178"/>
        <end position="196"/>
    </location>
</feature>
<gene>
    <name evidence="2" type="ORF">C922_00036</name>
</gene>
<protein>
    <submittedName>
        <fullName evidence="2">Uncharacterized protein</fullName>
    </submittedName>
</protein>
<feature type="compositionally biased region" description="Basic and acidic residues" evidence="1">
    <location>
        <begin position="365"/>
        <end position="374"/>
    </location>
</feature>
<dbReference type="VEuPathDB" id="PlasmoDB:C922_00036"/>
<feature type="compositionally biased region" description="Basic residues" evidence="1">
    <location>
        <begin position="273"/>
        <end position="288"/>
    </location>
</feature>
<feature type="compositionally biased region" description="Basic residues" evidence="1">
    <location>
        <begin position="130"/>
        <end position="141"/>
    </location>
</feature>
<dbReference type="GeneID" id="20035310"/>
<dbReference type="OrthoDB" id="387525at2759"/>
<evidence type="ECO:0000313" key="3">
    <source>
        <dbReference type="Proteomes" id="UP000030640"/>
    </source>
</evidence>
<feature type="region of interest" description="Disordered" evidence="1">
    <location>
        <begin position="76"/>
        <end position="374"/>
    </location>
</feature>
<feature type="compositionally biased region" description="Polar residues" evidence="1">
    <location>
        <begin position="296"/>
        <end position="308"/>
    </location>
</feature>
<reference evidence="2 3" key="1">
    <citation type="submission" date="2013-02" db="EMBL/GenBank/DDBJ databases">
        <title>The Genome Sequence of Plasmodium inui San Antonio 1.</title>
        <authorList>
            <consortium name="The Broad Institute Genome Sequencing Platform"/>
            <consortium name="The Broad Institute Genome Sequencing Center for Infectious Disease"/>
            <person name="Neafsey D."/>
            <person name="Cheeseman I."/>
            <person name="Volkman S."/>
            <person name="Adams J."/>
            <person name="Walker B."/>
            <person name="Young S.K."/>
            <person name="Zeng Q."/>
            <person name="Gargeya S."/>
            <person name="Fitzgerald M."/>
            <person name="Haas B."/>
            <person name="Abouelleil A."/>
            <person name="Alvarado L."/>
            <person name="Arachchi H.M."/>
            <person name="Berlin A.M."/>
            <person name="Chapman S.B."/>
            <person name="Dewar J."/>
            <person name="Goldberg J."/>
            <person name="Griggs A."/>
            <person name="Gujja S."/>
            <person name="Hansen M."/>
            <person name="Howarth C."/>
            <person name="Imamovic A."/>
            <person name="Larimer J."/>
            <person name="McCowan C."/>
            <person name="Murphy C."/>
            <person name="Neiman D."/>
            <person name="Pearson M."/>
            <person name="Priest M."/>
            <person name="Roberts A."/>
            <person name="Saif S."/>
            <person name="Shea T."/>
            <person name="Sisk P."/>
            <person name="Sykes S."/>
            <person name="Wortman J."/>
            <person name="Nusbaum C."/>
            <person name="Birren B."/>
        </authorList>
    </citation>
    <scope>NUCLEOTIDE SEQUENCE [LARGE SCALE GENOMIC DNA]</scope>
    <source>
        <strain evidence="2 3">San Antonio 1</strain>
    </source>
</reference>
<feature type="compositionally biased region" description="Basic and acidic residues" evidence="1">
    <location>
        <begin position="197"/>
        <end position="252"/>
    </location>
</feature>
<proteinExistence type="predicted"/>
<keyword evidence="3" id="KW-1185">Reference proteome</keyword>